<keyword evidence="3" id="KW-1185">Reference proteome</keyword>
<accession>A0A2L1UZ59</accession>
<dbReference type="InterPro" id="IPR049599">
    <property type="entry name" value="TraX-like"/>
</dbReference>
<evidence type="ECO:0000313" key="2">
    <source>
        <dbReference type="EMBL" id="AVF38226.1"/>
    </source>
</evidence>
<protein>
    <submittedName>
        <fullName evidence="2">Conjugal transfer protein</fullName>
    </submittedName>
</protein>
<evidence type="ECO:0000256" key="1">
    <source>
        <dbReference type="SAM" id="Phobius"/>
    </source>
</evidence>
<keyword evidence="1" id="KW-0812">Transmembrane</keyword>
<sequence>MISDDKTGRPDQPKKPPVVTARRAGWFALNVFVPASEVSQVFRYTGRSAGRLWQRLRDITAGRGAGDYRPDSWAQAVADTGLPSSRLRRNLRVNLSIWWGLMWLTGLPAVGFLVMLLSAAHDVSVNGWLRIGIVLLVLGLISATGFVQALGVTYRLWQLDERRVSASEKGSFRDFLNETRWCRRILSAGLLS</sequence>
<keyword evidence="1" id="KW-1133">Transmembrane helix</keyword>
<proteinExistence type="predicted"/>
<dbReference type="OrthoDB" id="6638409at2"/>
<gene>
    <name evidence="2" type="ORF">BV494_25445</name>
</gene>
<keyword evidence="1" id="KW-0472">Membrane</keyword>
<reference evidence="3" key="1">
    <citation type="submission" date="2017-01" db="EMBL/GenBank/DDBJ databases">
        <title>Genome sequence of Rouxiella sp. ERMR1:05.</title>
        <authorList>
            <person name="Kumar R."/>
            <person name="Singh D."/>
            <person name="Kumar S."/>
        </authorList>
    </citation>
    <scope>NUCLEOTIDE SEQUENCE [LARGE SCALE GENOMIC DNA]</scope>
    <source>
        <strain evidence="3">ERMR1:05</strain>
        <plasmid evidence="3">unnamed3</plasmid>
    </source>
</reference>
<dbReference type="AlphaFoldDB" id="A0A2L1UZ59"/>
<organism evidence="2 3">
    <name type="scientific">Rahnella sikkimica</name>
    <dbReference type="NCBI Taxonomy" id="1805933"/>
    <lineage>
        <taxon>Bacteria</taxon>
        <taxon>Pseudomonadati</taxon>
        <taxon>Pseudomonadota</taxon>
        <taxon>Gammaproteobacteria</taxon>
        <taxon>Enterobacterales</taxon>
        <taxon>Yersiniaceae</taxon>
        <taxon>Rahnella</taxon>
    </lineage>
</organism>
<feature type="transmembrane region" description="Helical" evidence="1">
    <location>
        <begin position="131"/>
        <end position="157"/>
    </location>
</feature>
<dbReference type="RefSeq" id="WP_104925545.1">
    <property type="nucleotide sequence ID" value="NZ_CP019065.1"/>
</dbReference>
<geneLocation type="plasmid" evidence="2 3">
    <name>unnamed3</name>
</geneLocation>
<keyword evidence="2" id="KW-0614">Plasmid</keyword>
<dbReference type="NCBIfam" id="NF033887">
    <property type="entry name" value="conj_TraX"/>
    <property type="match status" value="1"/>
</dbReference>
<dbReference type="KEGG" id="rox:BV494_25445"/>
<dbReference type="EMBL" id="CP019065">
    <property type="protein sequence ID" value="AVF38226.1"/>
    <property type="molecule type" value="Genomic_DNA"/>
</dbReference>
<name>A0A2L1UZ59_9GAMM</name>
<feature type="transmembrane region" description="Helical" evidence="1">
    <location>
        <begin position="95"/>
        <end position="119"/>
    </location>
</feature>
<dbReference type="Proteomes" id="UP000239197">
    <property type="component" value="Plasmid unnamed3"/>
</dbReference>
<evidence type="ECO:0000313" key="3">
    <source>
        <dbReference type="Proteomes" id="UP000239197"/>
    </source>
</evidence>